<protein>
    <submittedName>
        <fullName evidence="2">Uncharacterized protein</fullName>
    </submittedName>
</protein>
<dbReference type="Proteomes" id="UP001345963">
    <property type="component" value="Unassembled WGS sequence"/>
</dbReference>
<reference evidence="2 3" key="1">
    <citation type="submission" date="2021-07" db="EMBL/GenBank/DDBJ databases">
        <authorList>
            <person name="Palmer J.M."/>
        </authorList>
    </citation>
    <scope>NUCLEOTIDE SEQUENCE [LARGE SCALE GENOMIC DNA]</scope>
    <source>
        <strain evidence="2 3">AT_MEX2019</strain>
        <tissue evidence="2">Muscle</tissue>
    </source>
</reference>
<feature type="compositionally biased region" description="Polar residues" evidence="1">
    <location>
        <begin position="97"/>
        <end position="122"/>
    </location>
</feature>
<organism evidence="2 3">
    <name type="scientific">Ataeniobius toweri</name>
    <dbReference type="NCBI Taxonomy" id="208326"/>
    <lineage>
        <taxon>Eukaryota</taxon>
        <taxon>Metazoa</taxon>
        <taxon>Chordata</taxon>
        <taxon>Craniata</taxon>
        <taxon>Vertebrata</taxon>
        <taxon>Euteleostomi</taxon>
        <taxon>Actinopterygii</taxon>
        <taxon>Neopterygii</taxon>
        <taxon>Teleostei</taxon>
        <taxon>Neoteleostei</taxon>
        <taxon>Acanthomorphata</taxon>
        <taxon>Ovalentaria</taxon>
        <taxon>Atherinomorphae</taxon>
        <taxon>Cyprinodontiformes</taxon>
        <taxon>Goodeidae</taxon>
        <taxon>Ataeniobius</taxon>
    </lineage>
</organism>
<sequence length="142" mass="15894">MPPQPLPTGATKKTQLSTMLTTEPLTPHQDRLNRQEVPEQRHAPGVGGRHHAPCNHENTPHHRHRNDSLGRNINQLHLHHSANLNASDPHPKRGHNPPTSYAATTPSHNHQPPTSRTRQPYQHTAKPAQPFSQRQQPQPASP</sequence>
<accession>A0ABU7BLR4</accession>
<feature type="compositionally biased region" description="Basic and acidic residues" evidence="1">
    <location>
        <begin position="28"/>
        <end position="42"/>
    </location>
</feature>
<dbReference type="EMBL" id="JAHUTI010060028">
    <property type="protein sequence ID" value="MED6251601.1"/>
    <property type="molecule type" value="Genomic_DNA"/>
</dbReference>
<evidence type="ECO:0000313" key="3">
    <source>
        <dbReference type="Proteomes" id="UP001345963"/>
    </source>
</evidence>
<feature type="compositionally biased region" description="Polar residues" evidence="1">
    <location>
        <begin position="130"/>
        <end position="142"/>
    </location>
</feature>
<evidence type="ECO:0000256" key="1">
    <source>
        <dbReference type="SAM" id="MobiDB-lite"/>
    </source>
</evidence>
<proteinExistence type="predicted"/>
<feature type="region of interest" description="Disordered" evidence="1">
    <location>
        <begin position="1"/>
        <end position="142"/>
    </location>
</feature>
<comment type="caution">
    <text evidence="2">The sequence shown here is derived from an EMBL/GenBank/DDBJ whole genome shotgun (WGS) entry which is preliminary data.</text>
</comment>
<evidence type="ECO:0000313" key="2">
    <source>
        <dbReference type="EMBL" id="MED6251601.1"/>
    </source>
</evidence>
<name>A0ABU7BLR4_9TELE</name>
<gene>
    <name evidence="2" type="ORF">ATANTOWER_000228</name>
</gene>
<keyword evidence="3" id="KW-1185">Reference proteome</keyword>
<feature type="compositionally biased region" description="Polar residues" evidence="1">
    <location>
        <begin position="11"/>
        <end position="24"/>
    </location>
</feature>